<comment type="caution">
    <text evidence="2">The sequence shown here is derived from an EMBL/GenBank/DDBJ whole genome shotgun (WGS) entry which is preliminary data.</text>
</comment>
<protein>
    <submittedName>
        <fullName evidence="2">Alpha/beta fold hydrolase</fullName>
    </submittedName>
</protein>
<proteinExistence type="predicted"/>
<name>A0ABV9H4A6_9HYPH</name>
<keyword evidence="2" id="KW-0378">Hydrolase</keyword>
<accession>A0ABV9H4A6</accession>
<dbReference type="GO" id="GO:0016787">
    <property type="term" value="F:hydrolase activity"/>
    <property type="evidence" value="ECO:0007669"/>
    <property type="project" value="UniProtKB-KW"/>
</dbReference>
<dbReference type="InterPro" id="IPR029058">
    <property type="entry name" value="AB_hydrolase_fold"/>
</dbReference>
<evidence type="ECO:0000259" key="1">
    <source>
        <dbReference type="Pfam" id="PF12146"/>
    </source>
</evidence>
<reference evidence="3" key="1">
    <citation type="journal article" date="2019" name="Int. J. Syst. Evol. Microbiol.">
        <title>The Global Catalogue of Microorganisms (GCM) 10K type strain sequencing project: providing services to taxonomists for standard genome sequencing and annotation.</title>
        <authorList>
            <consortium name="The Broad Institute Genomics Platform"/>
            <consortium name="The Broad Institute Genome Sequencing Center for Infectious Disease"/>
            <person name="Wu L."/>
            <person name="Ma J."/>
        </authorList>
    </citation>
    <scope>NUCLEOTIDE SEQUENCE [LARGE SCALE GENOMIC DNA]</scope>
    <source>
        <strain evidence="3">CGMCC 1.15731</strain>
    </source>
</reference>
<evidence type="ECO:0000313" key="2">
    <source>
        <dbReference type="EMBL" id="MFC4623986.1"/>
    </source>
</evidence>
<dbReference type="Proteomes" id="UP001596042">
    <property type="component" value="Unassembled WGS sequence"/>
</dbReference>
<dbReference type="InterPro" id="IPR051044">
    <property type="entry name" value="MAG_DAG_Lipase"/>
</dbReference>
<organism evidence="2 3">
    <name type="scientific">Daeguia caeni</name>
    <dbReference type="NCBI Taxonomy" id="439612"/>
    <lineage>
        <taxon>Bacteria</taxon>
        <taxon>Pseudomonadati</taxon>
        <taxon>Pseudomonadota</taxon>
        <taxon>Alphaproteobacteria</taxon>
        <taxon>Hyphomicrobiales</taxon>
        <taxon>Brucellaceae</taxon>
        <taxon>Daeguia</taxon>
    </lineage>
</organism>
<dbReference type="PANTHER" id="PTHR11614">
    <property type="entry name" value="PHOSPHOLIPASE-RELATED"/>
    <property type="match status" value="1"/>
</dbReference>
<dbReference type="Pfam" id="PF12146">
    <property type="entry name" value="Hydrolase_4"/>
    <property type="match status" value="1"/>
</dbReference>
<dbReference type="EMBL" id="JBHSEL010000023">
    <property type="protein sequence ID" value="MFC4623986.1"/>
    <property type="molecule type" value="Genomic_DNA"/>
</dbReference>
<dbReference type="Gene3D" id="3.40.50.1820">
    <property type="entry name" value="alpha/beta hydrolase"/>
    <property type="match status" value="1"/>
</dbReference>
<gene>
    <name evidence="2" type="ORF">ACFO1V_01880</name>
</gene>
<feature type="domain" description="Serine aminopeptidase S33" evidence="1">
    <location>
        <begin position="42"/>
        <end position="296"/>
    </location>
</feature>
<keyword evidence="3" id="KW-1185">Reference proteome</keyword>
<evidence type="ECO:0000313" key="3">
    <source>
        <dbReference type="Proteomes" id="UP001596042"/>
    </source>
</evidence>
<sequence>MSELLFGTAANPVPHGITAGTFETRDHIRLRYACLPARTQAKHGTVIILQGRNESIEKYFETMEDLAARGLTVFTFDWRGQGGSQRLLDDRLRGYVRHFDDYGADLDQILTQIILPDCPAPFYVLAHSAGGLIALNSISVLAAHITRMVLCAPLMGLAQQKISDSTMRRLTTFLCWIGLGRAYVAGGPKLMERPFADNPLSSDEKRFTRNAELQRNNPTLALGGPTVRWTKSALQAARRLNQPDQFSETPIPTLIIAAGADKVVSTAAIERFVARTRNVSLVVIDGARHELLQEADFYRAQALAAFDAFIPGTAAPKGTESTKADSV</sequence>
<dbReference type="InterPro" id="IPR022742">
    <property type="entry name" value="Hydrolase_4"/>
</dbReference>
<dbReference type="RefSeq" id="WP_374831464.1">
    <property type="nucleotide sequence ID" value="NZ_JBHEEZ010000009.1"/>
</dbReference>
<dbReference type="SUPFAM" id="SSF53474">
    <property type="entry name" value="alpha/beta-Hydrolases"/>
    <property type="match status" value="1"/>
</dbReference>